<evidence type="ECO:0000313" key="2">
    <source>
        <dbReference type="EMBL" id="PZA09643.1"/>
    </source>
</evidence>
<feature type="compositionally biased region" description="Low complexity" evidence="1">
    <location>
        <begin position="118"/>
        <end position="135"/>
    </location>
</feature>
<dbReference type="AlphaFoldDB" id="A0A323UBN7"/>
<protein>
    <submittedName>
        <fullName evidence="2">Uncharacterized protein</fullName>
    </submittedName>
</protein>
<evidence type="ECO:0000256" key="1">
    <source>
        <dbReference type="SAM" id="MobiDB-lite"/>
    </source>
</evidence>
<accession>A0A323UBN7</accession>
<gene>
    <name evidence="2" type="ORF">DNX69_23040</name>
</gene>
<dbReference type="Proteomes" id="UP000248134">
    <property type="component" value="Unassembled WGS sequence"/>
</dbReference>
<sequence length="179" mass="18032">MTSIPSAAAGGSYLSPLQLLQKELASEVSSGAVSSTDSDALSSALQDIDSALQSSRSGGSSETRPTDLKFKIDDLIAGEVSSGKLTTDQAAELQNVFKSTFAGGPRPGGGPGGPPPDDATGADASRTSTDTSSTDVSDILKQFLQLLQDQQSSTASGYSASGSAADSGSFTALLINYQT</sequence>
<dbReference type="RefSeq" id="WP_110788341.1">
    <property type="nucleotide sequence ID" value="NZ_QKQS01000032.1"/>
</dbReference>
<reference evidence="2 3" key="1">
    <citation type="submission" date="2018-06" db="EMBL/GenBank/DDBJ databases">
        <title>Draft Whole-Genome Sequence of the purple photosynthetic bacterium Rhodospeudomonas palustris XCP.</title>
        <authorList>
            <person name="Rayyan A."/>
            <person name="Meyer T.E."/>
            <person name="Kyndt J.A."/>
        </authorList>
    </citation>
    <scope>NUCLEOTIDE SEQUENCE [LARGE SCALE GENOMIC DNA]</scope>
    <source>
        <strain evidence="2 3">XCP</strain>
    </source>
</reference>
<comment type="caution">
    <text evidence="2">The sequence shown here is derived from an EMBL/GenBank/DDBJ whole genome shotgun (WGS) entry which is preliminary data.</text>
</comment>
<feature type="region of interest" description="Disordered" evidence="1">
    <location>
        <begin position="98"/>
        <end position="135"/>
    </location>
</feature>
<evidence type="ECO:0000313" key="3">
    <source>
        <dbReference type="Proteomes" id="UP000248134"/>
    </source>
</evidence>
<dbReference type="EMBL" id="QKQS01000032">
    <property type="protein sequence ID" value="PZA09643.1"/>
    <property type="molecule type" value="Genomic_DNA"/>
</dbReference>
<name>A0A323UBN7_RHOPL</name>
<organism evidence="2 3">
    <name type="scientific">Rhodopseudomonas palustris</name>
    <dbReference type="NCBI Taxonomy" id="1076"/>
    <lineage>
        <taxon>Bacteria</taxon>
        <taxon>Pseudomonadati</taxon>
        <taxon>Pseudomonadota</taxon>
        <taxon>Alphaproteobacteria</taxon>
        <taxon>Hyphomicrobiales</taxon>
        <taxon>Nitrobacteraceae</taxon>
        <taxon>Rhodopseudomonas</taxon>
    </lineage>
</organism>
<dbReference type="OrthoDB" id="8141579at2"/>
<proteinExistence type="predicted"/>